<evidence type="ECO:0008006" key="4">
    <source>
        <dbReference type="Google" id="ProtNLM"/>
    </source>
</evidence>
<protein>
    <recommendedName>
        <fullName evidence="4">Secreted protein</fullName>
    </recommendedName>
</protein>
<evidence type="ECO:0000313" key="2">
    <source>
        <dbReference type="EnsemblMetazoa" id="OVOC12539.1"/>
    </source>
</evidence>
<feature type="chain" id="PRO_5035772781" description="Secreted protein" evidence="1">
    <location>
        <begin position="21"/>
        <end position="109"/>
    </location>
</feature>
<feature type="signal peptide" evidence="1">
    <location>
        <begin position="1"/>
        <end position="20"/>
    </location>
</feature>
<keyword evidence="1" id="KW-0732">Signal</keyword>
<reference evidence="3" key="1">
    <citation type="submission" date="2013-10" db="EMBL/GenBank/DDBJ databases">
        <title>Genome sequencing of Onchocerca volvulus.</title>
        <authorList>
            <person name="Cotton J."/>
            <person name="Tsai J."/>
            <person name="Stanley E."/>
            <person name="Tracey A."/>
            <person name="Holroyd N."/>
            <person name="Lustigman S."/>
            <person name="Berriman M."/>
        </authorList>
    </citation>
    <scope>NUCLEOTIDE SEQUENCE</scope>
</reference>
<name>A0A8R1TN03_ONCVO</name>
<evidence type="ECO:0000313" key="3">
    <source>
        <dbReference type="Proteomes" id="UP000024404"/>
    </source>
</evidence>
<dbReference type="AlphaFoldDB" id="A0A8R1TN03"/>
<proteinExistence type="predicted"/>
<dbReference type="Proteomes" id="UP000024404">
    <property type="component" value="Unassembled WGS sequence"/>
</dbReference>
<sequence>MMRSTWIVLVLLLELSIVIAAIEASVGSNDSVSIGEKEIALRSHRVKRFCCCPPKCLVILLCCGGGQHGRRRQRSGGATVQKEMFRNWWLNIPLLLLPMSMSWMKSIFY</sequence>
<accession>A0A8R1TN03</accession>
<keyword evidence="3" id="KW-1185">Reference proteome</keyword>
<dbReference type="EnsemblMetazoa" id="OVOC12539.1">
    <property type="protein sequence ID" value="OVOC12539.1"/>
    <property type="gene ID" value="WBGene00249348"/>
</dbReference>
<organism evidence="2 3">
    <name type="scientific">Onchocerca volvulus</name>
    <dbReference type="NCBI Taxonomy" id="6282"/>
    <lineage>
        <taxon>Eukaryota</taxon>
        <taxon>Metazoa</taxon>
        <taxon>Ecdysozoa</taxon>
        <taxon>Nematoda</taxon>
        <taxon>Chromadorea</taxon>
        <taxon>Rhabditida</taxon>
        <taxon>Spirurina</taxon>
        <taxon>Spiruromorpha</taxon>
        <taxon>Filarioidea</taxon>
        <taxon>Onchocercidae</taxon>
        <taxon>Onchocerca</taxon>
    </lineage>
</organism>
<dbReference type="EMBL" id="CMVM020000510">
    <property type="status" value="NOT_ANNOTATED_CDS"/>
    <property type="molecule type" value="Genomic_DNA"/>
</dbReference>
<evidence type="ECO:0000256" key="1">
    <source>
        <dbReference type="SAM" id="SignalP"/>
    </source>
</evidence>
<reference evidence="2" key="2">
    <citation type="submission" date="2022-06" db="UniProtKB">
        <authorList>
            <consortium name="EnsemblMetazoa"/>
        </authorList>
    </citation>
    <scope>IDENTIFICATION</scope>
</reference>